<dbReference type="GO" id="GO:0002376">
    <property type="term" value="P:immune system process"/>
    <property type="evidence" value="ECO:0007669"/>
    <property type="project" value="UniProtKB-KW"/>
</dbReference>
<evidence type="ECO:0000259" key="3">
    <source>
        <dbReference type="PROSITE" id="PS50835"/>
    </source>
</evidence>
<dbReference type="Ensembl" id="ENSNMLT00000013035.1">
    <property type="protein sequence ID" value="ENSNMLP00000011529.1"/>
    <property type="gene ID" value="ENSNMLG00000007878.1"/>
</dbReference>
<dbReference type="Gene3D" id="2.60.40.10">
    <property type="entry name" value="Immunoglobulins"/>
    <property type="match status" value="1"/>
</dbReference>
<dbReference type="GO" id="GO:0005886">
    <property type="term" value="C:plasma membrane"/>
    <property type="evidence" value="ECO:0007669"/>
    <property type="project" value="TreeGrafter"/>
</dbReference>
<dbReference type="InterPro" id="IPR003599">
    <property type="entry name" value="Ig_sub"/>
</dbReference>
<keyword evidence="1" id="KW-0732">Signal</keyword>
<evidence type="ECO:0000313" key="5">
    <source>
        <dbReference type="Proteomes" id="UP000694523"/>
    </source>
</evidence>
<dbReference type="Pfam" id="PF07686">
    <property type="entry name" value="V-set"/>
    <property type="match status" value="1"/>
</dbReference>
<dbReference type="InterPro" id="IPR007110">
    <property type="entry name" value="Ig-like_dom"/>
</dbReference>
<dbReference type="InterPro" id="IPR013106">
    <property type="entry name" value="Ig_V-set"/>
</dbReference>
<dbReference type="PROSITE" id="PS50835">
    <property type="entry name" value="IG_LIKE"/>
    <property type="match status" value="1"/>
</dbReference>
<protein>
    <recommendedName>
        <fullName evidence="3">Ig-like domain-containing protein</fullName>
    </recommendedName>
</protein>
<evidence type="ECO:0000313" key="4">
    <source>
        <dbReference type="Ensembl" id="ENSNMLP00000011529.1"/>
    </source>
</evidence>
<dbReference type="SMART" id="SM00408">
    <property type="entry name" value="IGc2"/>
    <property type="match status" value="1"/>
</dbReference>
<sequence>MNKFKLFFCVRCELCQSHPDRHLWKSEGENATIKCSQTHGVFYYQMYWYRQRAGENMRQIVFTMISNPPEFEADLRMGDLKLQSPTLESGTLTVGEVAPGDTGVYFCAVREHSASKKCKTSTKPSEILNSRF</sequence>
<dbReference type="SMART" id="SM00409">
    <property type="entry name" value="IG"/>
    <property type="match status" value="1"/>
</dbReference>
<dbReference type="Proteomes" id="UP000694523">
    <property type="component" value="Unplaced"/>
</dbReference>
<keyword evidence="2" id="KW-0391">Immunity</keyword>
<accession>A0A8C6SX86</accession>
<proteinExistence type="predicted"/>
<reference evidence="4" key="2">
    <citation type="submission" date="2025-09" db="UniProtKB">
        <authorList>
            <consortium name="Ensembl"/>
        </authorList>
    </citation>
    <scope>IDENTIFICATION</scope>
</reference>
<dbReference type="SUPFAM" id="SSF48726">
    <property type="entry name" value="Immunoglobulin"/>
    <property type="match status" value="1"/>
</dbReference>
<evidence type="ECO:0000256" key="2">
    <source>
        <dbReference type="ARBA" id="ARBA00022859"/>
    </source>
</evidence>
<dbReference type="AlphaFoldDB" id="A0A8C6SX86"/>
<dbReference type="GO" id="GO:0007166">
    <property type="term" value="P:cell surface receptor signaling pathway"/>
    <property type="evidence" value="ECO:0007669"/>
    <property type="project" value="TreeGrafter"/>
</dbReference>
<dbReference type="InterPro" id="IPR013783">
    <property type="entry name" value="Ig-like_fold"/>
</dbReference>
<reference evidence="4" key="1">
    <citation type="submission" date="2025-08" db="UniProtKB">
        <authorList>
            <consortium name="Ensembl"/>
        </authorList>
    </citation>
    <scope>IDENTIFICATION</scope>
</reference>
<dbReference type="InterPro" id="IPR050413">
    <property type="entry name" value="TCR_beta_variable"/>
</dbReference>
<organism evidence="4 5">
    <name type="scientific">Neogobius melanostomus</name>
    <name type="common">round goby</name>
    <dbReference type="NCBI Taxonomy" id="47308"/>
    <lineage>
        <taxon>Eukaryota</taxon>
        <taxon>Metazoa</taxon>
        <taxon>Chordata</taxon>
        <taxon>Craniata</taxon>
        <taxon>Vertebrata</taxon>
        <taxon>Euteleostomi</taxon>
        <taxon>Actinopterygii</taxon>
        <taxon>Neopterygii</taxon>
        <taxon>Teleostei</taxon>
        <taxon>Neoteleostei</taxon>
        <taxon>Acanthomorphata</taxon>
        <taxon>Gobiaria</taxon>
        <taxon>Gobiiformes</taxon>
        <taxon>Gobioidei</taxon>
        <taxon>Gobiidae</taxon>
        <taxon>Benthophilinae</taxon>
        <taxon>Neogobiini</taxon>
        <taxon>Neogobius</taxon>
    </lineage>
</organism>
<dbReference type="PANTHER" id="PTHR23268:SF102">
    <property type="entry name" value="IMMUNOGLOBULIN V-SET DOMAIN-CONTAINING PROTEIN"/>
    <property type="match status" value="1"/>
</dbReference>
<name>A0A8C6SX86_9GOBI</name>
<dbReference type="InterPro" id="IPR036179">
    <property type="entry name" value="Ig-like_dom_sf"/>
</dbReference>
<evidence type="ECO:0000256" key="1">
    <source>
        <dbReference type="ARBA" id="ARBA00022729"/>
    </source>
</evidence>
<dbReference type="PANTHER" id="PTHR23268">
    <property type="entry name" value="T-CELL RECEPTOR BETA CHAIN"/>
    <property type="match status" value="1"/>
</dbReference>
<dbReference type="InterPro" id="IPR003598">
    <property type="entry name" value="Ig_sub2"/>
</dbReference>
<feature type="domain" description="Ig-like" evidence="3">
    <location>
        <begin position="27"/>
        <end position="121"/>
    </location>
</feature>
<keyword evidence="5" id="KW-1185">Reference proteome</keyword>